<gene>
    <name evidence="2" type="ORF">HBF25_12660</name>
</gene>
<organism evidence="2 3">
    <name type="scientific">Luteibacter anthropi</name>
    <dbReference type="NCBI Taxonomy" id="564369"/>
    <lineage>
        <taxon>Bacteria</taxon>
        <taxon>Pseudomonadati</taxon>
        <taxon>Pseudomonadota</taxon>
        <taxon>Gammaproteobacteria</taxon>
        <taxon>Lysobacterales</taxon>
        <taxon>Rhodanobacteraceae</taxon>
        <taxon>Luteibacter</taxon>
    </lineage>
</organism>
<keyword evidence="3" id="KW-1185">Reference proteome</keyword>
<reference evidence="2 3" key="1">
    <citation type="submission" date="2020-03" db="EMBL/GenBank/DDBJ databases">
        <authorList>
            <person name="Lai Q."/>
        </authorList>
    </citation>
    <scope>NUCLEOTIDE SEQUENCE [LARGE SCALE GENOMIC DNA]</scope>
    <source>
        <strain evidence="2 3">CCUG 25036</strain>
    </source>
</reference>
<dbReference type="EMBL" id="JAARLZ010000006">
    <property type="protein sequence ID" value="NII07235.1"/>
    <property type="molecule type" value="Genomic_DNA"/>
</dbReference>
<accession>A0A7X5ZJ05</accession>
<evidence type="ECO:0000256" key="1">
    <source>
        <dbReference type="SAM" id="MobiDB-lite"/>
    </source>
</evidence>
<evidence type="ECO:0000313" key="3">
    <source>
        <dbReference type="Proteomes" id="UP000490980"/>
    </source>
</evidence>
<dbReference type="RefSeq" id="WP_166948944.1">
    <property type="nucleotide sequence ID" value="NZ_JAARLZ010000006.1"/>
</dbReference>
<dbReference type="Proteomes" id="UP000490980">
    <property type="component" value="Unassembled WGS sequence"/>
</dbReference>
<proteinExistence type="predicted"/>
<protein>
    <recommendedName>
        <fullName evidence="4">Replication protein P</fullName>
    </recommendedName>
</protein>
<evidence type="ECO:0008006" key="4">
    <source>
        <dbReference type="Google" id="ProtNLM"/>
    </source>
</evidence>
<evidence type="ECO:0000313" key="2">
    <source>
        <dbReference type="EMBL" id="NII07235.1"/>
    </source>
</evidence>
<feature type="region of interest" description="Disordered" evidence="1">
    <location>
        <begin position="184"/>
        <end position="203"/>
    </location>
</feature>
<sequence>MPTPAAMRQLWLRMVAIYGAKWASVHGAAAETDAGKLTETANTWVRGLAGVTGEQLGAGLKACVSSSDPWPPTLSEFRARCMGIPSFAAVQLILGDKTRPMTPFVRQVWSYVDAYRFRAATSDKAEKILRDAYELAREHVINGGALPEPVAGALEQDKPEFKAAPPEVAERHIAELSEFLRRRAAQVQQERATNLSPDPPEAA</sequence>
<comment type="caution">
    <text evidence="2">The sequence shown here is derived from an EMBL/GenBank/DDBJ whole genome shotgun (WGS) entry which is preliminary data.</text>
</comment>
<name>A0A7X5ZJ05_9GAMM</name>
<dbReference type="AlphaFoldDB" id="A0A7X5ZJ05"/>